<name>A0A147IQ94_9SPHN</name>
<evidence type="ECO:0000313" key="1">
    <source>
        <dbReference type="EMBL" id="KTT97475.1"/>
    </source>
</evidence>
<protein>
    <recommendedName>
        <fullName evidence="3">DUF4440 domain-containing protein</fullName>
    </recommendedName>
</protein>
<dbReference type="RefSeq" id="WP_058745857.1">
    <property type="nucleotide sequence ID" value="NZ_LDTF01000062.1"/>
</dbReference>
<evidence type="ECO:0000313" key="2">
    <source>
        <dbReference type="Proteomes" id="UP000073923"/>
    </source>
</evidence>
<dbReference type="PATRIC" id="fig|172044.3.peg.2319"/>
<dbReference type="Proteomes" id="UP000073923">
    <property type="component" value="Unassembled WGS sequence"/>
</dbReference>
<organism evidence="1 2">
    <name type="scientific">Sphingomonas yabuuchiae</name>
    <dbReference type="NCBI Taxonomy" id="172044"/>
    <lineage>
        <taxon>Bacteria</taxon>
        <taxon>Pseudomonadati</taxon>
        <taxon>Pseudomonadota</taxon>
        <taxon>Alphaproteobacteria</taxon>
        <taxon>Sphingomonadales</taxon>
        <taxon>Sphingomonadaceae</taxon>
        <taxon>Sphingomonas</taxon>
    </lineage>
</organism>
<gene>
    <name evidence="1" type="ORF">NS355_11600</name>
</gene>
<dbReference type="AlphaFoldDB" id="A0A147IQ94"/>
<dbReference type="Gene3D" id="3.10.450.50">
    <property type="match status" value="1"/>
</dbReference>
<comment type="caution">
    <text evidence="1">The sequence shown here is derived from an EMBL/GenBank/DDBJ whole genome shotgun (WGS) entry which is preliminary data.</text>
</comment>
<evidence type="ECO:0008006" key="3">
    <source>
        <dbReference type="Google" id="ProtNLM"/>
    </source>
</evidence>
<accession>A0A147IQ94</accession>
<reference evidence="1 2" key="1">
    <citation type="journal article" date="2016" name="Front. Microbiol.">
        <title>Genomic Resource of Rice Seed Associated Bacteria.</title>
        <authorList>
            <person name="Midha S."/>
            <person name="Bansal K."/>
            <person name="Sharma S."/>
            <person name="Kumar N."/>
            <person name="Patil P.P."/>
            <person name="Chaudhry V."/>
            <person name="Patil P.B."/>
        </authorList>
    </citation>
    <scope>NUCLEOTIDE SEQUENCE [LARGE SCALE GENOMIC DNA]</scope>
    <source>
        <strain evidence="1 2">NS355</strain>
    </source>
</reference>
<proteinExistence type="predicted"/>
<dbReference type="OrthoDB" id="667202at2"/>
<sequence>MDDERLWSFEESLWTQGPDNYREKVDAEVVMVLPRPPFVLTGDAAVAAVADTPVWDNAELTERQVSRPQEGLIVIGYHVAASRDGEAYEAYCTSVIRRLEHEVWRVVQHQQTPKLTKPLAEA</sequence>
<dbReference type="EMBL" id="LDTF01000062">
    <property type="protein sequence ID" value="KTT97475.1"/>
    <property type="molecule type" value="Genomic_DNA"/>
</dbReference>